<dbReference type="InterPro" id="IPR039662">
    <property type="entry name" value="Cohesin_Scc3/SA"/>
</dbReference>
<sequence>RDVPCLVSVLSSDQLSERKVGGQWGAAHLAAILAASLQLAARATGGQGELDSARKASKSKAATAKGDSHQEGSLALMAKLPGLIRKFQTEAAVVLPLLTCARELRFELFALRSEERGLGNLLALVADQVSRHADSRVVAAAADCLVHVVSAGPGSLQAAAQLALNNVVTKTGNAFASAAKAVMQLDDEELASEVEELAGGTDEVAEGAQTLWRLHCAAVRVSSLLARNVMGLAAHAACRDALARLLAEAGSKGRLLGPRIMAALLAAAQAALLIGALQLNTSKPAETQVLLPPGATTPAPGVGGAGEGAAAAAAEGGNEEDGNAGNEVAPVGRKKGKGGKGKKAGKAAEIGNGGGGEREREGEGGEQQQAGAVRGAAGGQLKAQRQAAEQLHAAVRQHGACLVTLFSAAEPCPTTHDLVFRAMGDLLVLFGDKAWGPASGGAAAGPASAPGHHGEPAVGVEHDAALGQLVATFWEGCLMVLHSSRAGLEEPGELEEDGELAWAHECSADLAARRPPSRSLSVGRQPIQCEACRAVPGSARHT</sequence>
<evidence type="ECO:0000259" key="2">
    <source>
        <dbReference type="Pfam" id="PF24571"/>
    </source>
</evidence>
<protein>
    <submittedName>
        <fullName evidence="3">SCD domain-containing protein</fullName>
    </submittedName>
</protein>
<dbReference type="GO" id="GO:0000785">
    <property type="term" value="C:chromatin"/>
    <property type="evidence" value="ECO:0007669"/>
    <property type="project" value="TreeGrafter"/>
</dbReference>
<feature type="region of interest" description="Disordered" evidence="1">
    <location>
        <begin position="288"/>
        <end position="378"/>
    </location>
</feature>
<comment type="caution">
    <text evidence="3">The sequence shown here is derived from an EMBL/GenBank/DDBJ whole genome shotgun (WGS) entry which is preliminary data.</text>
</comment>
<feature type="compositionally biased region" description="Low complexity" evidence="1">
    <location>
        <begin position="366"/>
        <end position="375"/>
    </location>
</feature>
<evidence type="ECO:0000313" key="4">
    <source>
        <dbReference type="Proteomes" id="UP000485058"/>
    </source>
</evidence>
<gene>
    <name evidence="3" type="ORF">HaLaN_09279</name>
</gene>
<proteinExistence type="predicted"/>
<dbReference type="GO" id="GO:0003682">
    <property type="term" value="F:chromatin binding"/>
    <property type="evidence" value="ECO:0007669"/>
    <property type="project" value="TreeGrafter"/>
</dbReference>
<dbReference type="AlphaFoldDB" id="A0A699YV21"/>
<keyword evidence="4" id="KW-1185">Reference proteome</keyword>
<name>A0A699YV21_HAELA</name>
<accession>A0A699YV21</accession>
<dbReference type="Proteomes" id="UP000485058">
    <property type="component" value="Unassembled WGS sequence"/>
</dbReference>
<organism evidence="3 4">
    <name type="scientific">Haematococcus lacustris</name>
    <name type="common">Green alga</name>
    <name type="synonym">Haematococcus pluvialis</name>
    <dbReference type="NCBI Taxonomy" id="44745"/>
    <lineage>
        <taxon>Eukaryota</taxon>
        <taxon>Viridiplantae</taxon>
        <taxon>Chlorophyta</taxon>
        <taxon>core chlorophytes</taxon>
        <taxon>Chlorophyceae</taxon>
        <taxon>CS clade</taxon>
        <taxon>Chlamydomonadales</taxon>
        <taxon>Haematococcaceae</taxon>
        <taxon>Haematococcus</taxon>
    </lineage>
</organism>
<reference evidence="3 4" key="1">
    <citation type="submission" date="2020-02" db="EMBL/GenBank/DDBJ databases">
        <title>Draft genome sequence of Haematococcus lacustris strain NIES-144.</title>
        <authorList>
            <person name="Morimoto D."/>
            <person name="Nakagawa S."/>
            <person name="Yoshida T."/>
            <person name="Sawayama S."/>
        </authorList>
    </citation>
    <scope>NUCLEOTIDE SEQUENCE [LARGE SCALE GENOMIC DNA]</scope>
    <source>
        <strain evidence="3 4">NIES-144</strain>
    </source>
</reference>
<dbReference type="EMBL" id="BLLF01000607">
    <property type="protein sequence ID" value="GFH13401.1"/>
    <property type="molecule type" value="Genomic_DNA"/>
</dbReference>
<dbReference type="GO" id="GO:0008278">
    <property type="term" value="C:cohesin complex"/>
    <property type="evidence" value="ECO:0007669"/>
    <property type="project" value="TreeGrafter"/>
</dbReference>
<dbReference type="PANTHER" id="PTHR11199">
    <property type="entry name" value="STROMAL ANTIGEN"/>
    <property type="match status" value="1"/>
</dbReference>
<dbReference type="InterPro" id="IPR056396">
    <property type="entry name" value="HEAT_SCC3-SA"/>
</dbReference>
<dbReference type="GO" id="GO:0005634">
    <property type="term" value="C:nucleus"/>
    <property type="evidence" value="ECO:0007669"/>
    <property type="project" value="TreeGrafter"/>
</dbReference>
<evidence type="ECO:0000256" key="1">
    <source>
        <dbReference type="SAM" id="MobiDB-lite"/>
    </source>
</evidence>
<feature type="non-terminal residue" evidence="3">
    <location>
        <position position="1"/>
    </location>
</feature>
<feature type="non-terminal residue" evidence="3">
    <location>
        <position position="542"/>
    </location>
</feature>
<dbReference type="Pfam" id="PF24571">
    <property type="entry name" value="HEAT_SCC3-SA"/>
    <property type="match status" value="1"/>
</dbReference>
<feature type="domain" description="Cohesin subunit SCC3/SA HEAT-repeats" evidence="2">
    <location>
        <begin position="2"/>
        <end position="197"/>
    </location>
</feature>
<dbReference type="GO" id="GO:0007062">
    <property type="term" value="P:sister chromatid cohesion"/>
    <property type="evidence" value="ECO:0007669"/>
    <property type="project" value="TreeGrafter"/>
</dbReference>
<evidence type="ECO:0000313" key="3">
    <source>
        <dbReference type="EMBL" id="GFH13401.1"/>
    </source>
</evidence>
<dbReference type="PANTHER" id="PTHR11199:SF0">
    <property type="entry name" value="LD34181P-RELATED"/>
    <property type="match status" value="1"/>
</dbReference>
<feature type="compositionally biased region" description="Basic residues" evidence="1">
    <location>
        <begin position="332"/>
        <end position="345"/>
    </location>
</feature>